<reference evidence="2 3" key="1">
    <citation type="submission" date="2023-07" db="EMBL/GenBank/DDBJ databases">
        <title>Sorghum-associated microbial communities from plants grown in Nebraska, USA.</title>
        <authorList>
            <person name="Schachtman D."/>
        </authorList>
    </citation>
    <scope>NUCLEOTIDE SEQUENCE [LARGE SCALE GENOMIC DNA]</scope>
    <source>
        <strain evidence="2 3">BE190</strain>
    </source>
</reference>
<dbReference type="Gene3D" id="2.60.120.260">
    <property type="entry name" value="Galactose-binding domain-like"/>
    <property type="match status" value="1"/>
</dbReference>
<organism evidence="2 3">
    <name type="scientific">Cellvibrio fibrivorans</name>
    <dbReference type="NCBI Taxonomy" id="126350"/>
    <lineage>
        <taxon>Bacteria</taxon>
        <taxon>Pseudomonadati</taxon>
        <taxon>Pseudomonadota</taxon>
        <taxon>Gammaproteobacteria</taxon>
        <taxon>Cellvibrionales</taxon>
        <taxon>Cellvibrionaceae</taxon>
        <taxon>Cellvibrio</taxon>
    </lineage>
</organism>
<accession>A0ABU1UYP3</accession>
<dbReference type="SUPFAM" id="SSF49785">
    <property type="entry name" value="Galactose-binding domain-like"/>
    <property type="match status" value="1"/>
</dbReference>
<dbReference type="EMBL" id="JAVDVX010000004">
    <property type="protein sequence ID" value="MDR7090314.1"/>
    <property type="molecule type" value="Genomic_DNA"/>
</dbReference>
<evidence type="ECO:0000313" key="2">
    <source>
        <dbReference type="EMBL" id="MDR7090314.1"/>
    </source>
</evidence>
<protein>
    <recommendedName>
        <fullName evidence="4">F5/8 type C domain-containing protein</fullName>
    </recommendedName>
</protein>
<dbReference type="RefSeq" id="WP_310072551.1">
    <property type="nucleotide sequence ID" value="NZ_JAVDVX010000004.1"/>
</dbReference>
<comment type="caution">
    <text evidence="2">The sequence shown here is derived from an EMBL/GenBank/DDBJ whole genome shotgun (WGS) entry which is preliminary data.</text>
</comment>
<feature type="signal peptide" evidence="1">
    <location>
        <begin position="1"/>
        <end position="40"/>
    </location>
</feature>
<dbReference type="InterPro" id="IPR013783">
    <property type="entry name" value="Ig-like_fold"/>
</dbReference>
<proteinExistence type="predicted"/>
<dbReference type="InterPro" id="IPR008979">
    <property type="entry name" value="Galactose-bd-like_sf"/>
</dbReference>
<dbReference type="Proteomes" id="UP001253595">
    <property type="component" value="Unassembled WGS sequence"/>
</dbReference>
<name>A0ABU1UYP3_9GAMM</name>
<sequence length="1195" mass="129794">MCINNLAIKRCYAFFKSLHSSNQTILFFCTLFFFSLSTHAAIVTFDVAITAQGQETRSFEQRTYSGHFPYFDIRGGTFGGWPSRTESVEFCVPTEVRQQCTIDTSRSSGIGGPGYGIDVLSINSPGGDPVQSYSLNSTTMCLTSTVTVRAKRLQRGWYEGNHQIYVTCPVRANWSNTETKGTFTLDSASGYSYITNYTGPIGSPQALPGTATVNAVNGYTVTLLNKNPANAVVTSGMFQNTPAQGNNGPRLYALFAANDVMARGMEVTQGVQNLNNDMPLVAWRRTYVRVYASATNAVTDINAELRAFRNGVELGGSPITPENTIPVRSTGIDRTQLNHAFLFKLPPQWTAAGNIELRTTVNPTGLNVDANSINNTWSDSLQFQNAAMNVHVDVPLRIHQNGDRDQPYFIYENTSTTFYPIVSNLTRMHPIPGQIHLDCGMRALRPTIGQWDVSSSGDWGKMLWRVSLARFLNGCGISGSYWHGMVHPLLNNPTNNGIAYGGKQSSVTLMSGQFNEWSMPRGATFAHELGHNKGLDHVCAIGSPDDMDSGYPYNDPCLMAQGAASFFTNGNDGYFMMDVYHDYWGLNEPAILGNSPGVAFPANRRAFPMMSYSAPRWISPYSYCKLLNEQGINCNKALISGRNKKTDNDAIVKNHSDSPHGVAADRNPGAPAVPPYTQAYPIAAAVLPANFIPALVRTNMPAYLLVSGHYNVSKPTLDSFQVMKLTSLPGVAGIEETNKLQTALRAKNTSVYTNVVVLNQYNNATSRSLLKADIVSDFNISDDDSGMPDRFITGLVELASGATYFELAYGPNVIANYAISNNAPTISITPFSEAELTANSQLRWTAQDADNNPLSFTLYYRPNAATNWQLVDTDITANVYTMRDNLPATETNPLRFYAGSPAGQFRVVAFDGFHTVAADSNPIRVPYNAPRVAIMQGDGLSIKPGQTLYLNGSATDTEDGPIPSVSEIQNAMLNGTLNASTKLRWTSNINGHLGYGSQLTTRALSQGIHTITLSVTDNSGAVGSARITVYVGVDKTSITKNIALTATATASSTYCPSPTTPLHCYYASRINDGSTSTTLGGVDSWVNVGGGLPQWVELRWPNKVAIISTELYTSAGYPIQDYDLQYWNGIEWVAFNQVRGNTALQNAYTLPTTVTTDRVRVLGLKGPGVQLSHVRVNELIVNGYVLGATGTGPAL</sequence>
<gene>
    <name evidence="2" type="ORF">J2X05_002338</name>
</gene>
<dbReference type="Gene3D" id="2.60.40.10">
    <property type="entry name" value="Immunoglobulins"/>
    <property type="match status" value="1"/>
</dbReference>
<feature type="chain" id="PRO_5046314510" description="F5/8 type C domain-containing protein" evidence="1">
    <location>
        <begin position="41"/>
        <end position="1195"/>
    </location>
</feature>
<evidence type="ECO:0000256" key="1">
    <source>
        <dbReference type="SAM" id="SignalP"/>
    </source>
</evidence>
<keyword evidence="3" id="KW-1185">Reference proteome</keyword>
<evidence type="ECO:0008006" key="4">
    <source>
        <dbReference type="Google" id="ProtNLM"/>
    </source>
</evidence>
<keyword evidence="1" id="KW-0732">Signal</keyword>
<dbReference type="SUPFAM" id="SSF55486">
    <property type="entry name" value="Metalloproteases ('zincins'), catalytic domain"/>
    <property type="match status" value="1"/>
</dbReference>
<evidence type="ECO:0000313" key="3">
    <source>
        <dbReference type="Proteomes" id="UP001253595"/>
    </source>
</evidence>